<evidence type="ECO:0000313" key="2">
    <source>
        <dbReference type="EMBL" id="MPN61592.1"/>
    </source>
</evidence>
<organism evidence="2">
    <name type="scientific">bioreactor metagenome</name>
    <dbReference type="NCBI Taxonomy" id="1076179"/>
    <lineage>
        <taxon>unclassified sequences</taxon>
        <taxon>metagenomes</taxon>
        <taxon>ecological metagenomes</taxon>
    </lineage>
</organism>
<dbReference type="Gene3D" id="3.90.190.20">
    <property type="entry name" value="Mur ligase, C-terminal domain"/>
    <property type="match status" value="1"/>
</dbReference>
<dbReference type="AlphaFoldDB" id="A0A645JEH9"/>
<dbReference type="InterPro" id="IPR004101">
    <property type="entry name" value="Mur_ligase_C"/>
</dbReference>
<dbReference type="Pfam" id="PF02875">
    <property type="entry name" value="Mur_ligase_C"/>
    <property type="match status" value="1"/>
</dbReference>
<comment type="caution">
    <text evidence="2">The sequence shown here is derived from an EMBL/GenBank/DDBJ whole genome shotgun (WGS) entry which is preliminary data.</text>
</comment>
<reference evidence="2" key="1">
    <citation type="submission" date="2019-08" db="EMBL/GenBank/DDBJ databases">
        <authorList>
            <person name="Kucharzyk K."/>
            <person name="Murdoch R.W."/>
            <person name="Higgins S."/>
            <person name="Loffler F."/>
        </authorList>
    </citation>
    <scope>NUCLEOTIDE SEQUENCE</scope>
</reference>
<dbReference type="InterPro" id="IPR036615">
    <property type="entry name" value="Mur_ligase_C_dom_sf"/>
</dbReference>
<evidence type="ECO:0000259" key="1">
    <source>
        <dbReference type="Pfam" id="PF02875"/>
    </source>
</evidence>
<name>A0A645JEH9_9ZZZZ</name>
<gene>
    <name evidence="2" type="ORF">SDC9_209330</name>
</gene>
<protein>
    <recommendedName>
        <fullName evidence="1">Mur ligase C-terminal domain-containing protein</fullName>
    </recommendedName>
</protein>
<dbReference type="EMBL" id="VSSQ01138417">
    <property type="protein sequence ID" value="MPN61592.1"/>
    <property type="molecule type" value="Genomic_DNA"/>
</dbReference>
<dbReference type="GO" id="GO:0016881">
    <property type="term" value="F:acid-amino acid ligase activity"/>
    <property type="evidence" value="ECO:0007669"/>
    <property type="project" value="InterPro"/>
</dbReference>
<accession>A0A645JEH9</accession>
<feature type="domain" description="Mur ligase C-terminal" evidence="1">
    <location>
        <begin position="2"/>
        <end position="109"/>
    </location>
</feature>
<sequence>MLLDGAHNPGGVDALGSALDEYLSGRRIRMVLGMVADKATRYCVRELVRRAFSVYACAPQNERALPSGELAALAERDCPHVTDCGTAERAIDTALAAAGINDCVLVCGSLYLVGEAEKNLSMRQKAPD</sequence>
<proteinExistence type="predicted"/>
<dbReference type="SUPFAM" id="SSF53244">
    <property type="entry name" value="MurD-like peptide ligases, peptide-binding domain"/>
    <property type="match status" value="1"/>
</dbReference>